<accession>A0A1I5WKG7</accession>
<gene>
    <name evidence="2" type="ORF">SAMN04488506_0941</name>
</gene>
<name>A0A1I5WKG7_9LACT</name>
<dbReference type="AlphaFoldDB" id="A0A1I5WKG7"/>
<evidence type="ECO:0000313" key="2">
    <source>
        <dbReference type="EMBL" id="SFQ20284.1"/>
    </source>
</evidence>
<sequence length="97" mass="11154">MKKPNYNNSIENNKRNEFNANIKKHFKAKLEQIFKENLRVVPKVAIIFSSANIIGQYLVNREIDLKSVLLSAVMFSVLALLGFFPKSSKKEKAKIEQ</sequence>
<evidence type="ECO:0000313" key="3">
    <source>
        <dbReference type="Proteomes" id="UP000199136"/>
    </source>
</evidence>
<reference evidence="2 3" key="1">
    <citation type="submission" date="2016-10" db="EMBL/GenBank/DDBJ databases">
        <authorList>
            <person name="de Groot N.N."/>
        </authorList>
    </citation>
    <scope>NUCLEOTIDE SEQUENCE [LARGE SCALE GENOMIC DNA]</scope>
    <source>
        <strain evidence="2 3">DSM 20581</strain>
    </source>
</reference>
<proteinExistence type="predicted"/>
<keyword evidence="1" id="KW-0812">Transmembrane</keyword>
<keyword evidence="3" id="KW-1185">Reference proteome</keyword>
<keyword evidence="1" id="KW-1133">Transmembrane helix</keyword>
<dbReference type="RefSeq" id="WP_092479996.1">
    <property type="nucleotide sequence ID" value="NZ_FOXW01000003.1"/>
</dbReference>
<dbReference type="EMBL" id="FOXW01000003">
    <property type="protein sequence ID" value="SFQ20284.1"/>
    <property type="molecule type" value="Genomic_DNA"/>
</dbReference>
<evidence type="ECO:0000256" key="1">
    <source>
        <dbReference type="SAM" id="Phobius"/>
    </source>
</evidence>
<dbReference type="Proteomes" id="UP000199136">
    <property type="component" value="Unassembled WGS sequence"/>
</dbReference>
<keyword evidence="1" id="KW-0472">Membrane</keyword>
<organism evidence="2 3">
    <name type="scientific">Desemzia incerta</name>
    <dbReference type="NCBI Taxonomy" id="82801"/>
    <lineage>
        <taxon>Bacteria</taxon>
        <taxon>Bacillati</taxon>
        <taxon>Bacillota</taxon>
        <taxon>Bacilli</taxon>
        <taxon>Lactobacillales</taxon>
        <taxon>Carnobacteriaceae</taxon>
        <taxon>Desemzia</taxon>
    </lineage>
</organism>
<dbReference type="STRING" id="82801.SAMN04488506_0941"/>
<feature type="transmembrane region" description="Helical" evidence="1">
    <location>
        <begin position="65"/>
        <end position="84"/>
    </location>
</feature>
<protein>
    <submittedName>
        <fullName evidence="2">Uncharacterized protein</fullName>
    </submittedName>
</protein>